<evidence type="ECO:0000256" key="2">
    <source>
        <dbReference type="ARBA" id="ARBA00023239"/>
    </source>
</evidence>
<feature type="domain" description="SAF" evidence="4">
    <location>
        <begin position="20"/>
        <end position="91"/>
    </location>
</feature>
<evidence type="ECO:0000259" key="4">
    <source>
        <dbReference type="SMART" id="SM00858"/>
    </source>
</evidence>
<proteinExistence type="inferred from homology"/>
<reference evidence="6" key="1">
    <citation type="journal article" date="2019" name="Int. J. Syst. Evol. Microbiol.">
        <title>The Global Catalogue of Microorganisms (GCM) 10K type strain sequencing project: providing services to taxonomists for standard genome sequencing and annotation.</title>
        <authorList>
            <consortium name="The Broad Institute Genomics Platform"/>
            <consortium name="The Broad Institute Genome Sequencing Center for Infectious Disease"/>
            <person name="Wu L."/>
            <person name="Ma J."/>
        </authorList>
    </citation>
    <scope>NUCLEOTIDE SEQUENCE [LARGE SCALE GENOMIC DNA]</scope>
    <source>
        <strain evidence="6">JCM 17441</strain>
    </source>
</reference>
<keyword evidence="6" id="KW-1185">Reference proteome</keyword>
<feature type="compositionally biased region" description="Low complexity" evidence="3">
    <location>
        <begin position="97"/>
        <end position="111"/>
    </location>
</feature>
<dbReference type="Gene3D" id="2.30.130.110">
    <property type="match status" value="1"/>
</dbReference>
<dbReference type="RefSeq" id="WP_345128429.1">
    <property type="nucleotide sequence ID" value="NZ_BAABAT010000009.1"/>
</dbReference>
<dbReference type="SMART" id="SM00858">
    <property type="entry name" value="SAF"/>
    <property type="match status" value="1"/>
</dbReference>
<feature type="region of interest" description="Disordered" evidence="3">
    <location>
        <begin position="94"/>
        <end position="113"/>
    </location>
</feature>
<dbReference type="InterPro" id="IPR048332">
    <property type="entry name" value="GD_AH_C"/>
</dbReference>
<evidence type="ECO:0000256" key="3">
    <source>
        <dbReference type="SAM" id="MobiDB-lite"/>
    </source>
</evidence>
<dbReference type="Pfam" id="PF08666">
    <property type="entry name" value="SAF"/>
    <property type="match status" value="1"/>
</dbReference>
<dbReference type="InterPro" id="IPR013974">
    <property type="entry name" value="SAF"/>
</dbReference>
<dbReference type="Pfam" id="PF04295">
    <property type="entry name" value="GD_AH_second"/>
    <property type="match status" value="1"/>
</dbReference>
<evidence type="ECO:0000313" key="5">
    <source>
        <dbReference type="EMBL" id="GAA4250376.1"/>
    </source>
</evidence>
<keyword evidence="2" id="KW-0456">Lyase</keyword>
<sequence>MTTTASAGVVDPLVPMAGVDDVGLVQADVARGTPVRTAAGVVAALDDIPAGHKVAVRPVAAGAPVHKYGEVIGTASEDIPPGAHVHLHNLGVGPHGAAHAAPRRAPASWRPPAAPTREHFLGYRRADGRAATRNYIAVLPTVNCSATVARLVAQAATAAHAGAPGLDGVIALTHDLGCGMAEGTTGDDILRRTLRGYAAHPNIAAVLTISLGCEVNQPENVFGEHVPAATLGIQELGGTAATVNVALERVAEMVAGVAHLRREPIPVSELVLGLQCGGSDAYSGLTANPTLGVAADLLVAAGGRVVLGETPEIYGAEHLLRDRAATPEAARRIDELIRWWQEYTARNGAALDSNPSKGNKAGGITTIWEKSLGAVLKAGTSPLNDVVAYAAPVTAPGLTFMDTPGYDPVSATGMVAGGANLLAFTTGRGSVFGSRPTPCLKISTTSRLFERMRGDMDFDAGPAMSRDDQIRHGIRLFEALVDMASGAPSRSEALGFGTDEIVPWRMGAVL</sequence>
<organism evidence="5 6">
    <name type="scientific">Dactylosporangium darangshiense</name>
    <dbReference type="NCBI Taxonomy" id="579108"/>
    <lineage>
        <taxon>Bacteria</taxon>
        <taxon>Bacillati</taxon>
        <taxon>Actinomycetota</taxon>
        <taxon>Actinomycetes</taxon>
        <taxon>Micromonosporales</taxon>
        <taxon>Micromonosporaceae</taxon>
        <taxon>Dactylosporangium</taxon>
    </lineage>
</organism>
<dbReference type="Pfam" id="PF20629">
    <property type="entry name" value="GD_AH_C"/>
    <property type="match status" value="1"/>
</dbReference>
<dbReference type="Proteomes" id="UP001500620">
    <property type="component" value="Unassembled WGS sequence"/>
</dbReference>
<name>A0ABP8D996_9ACTN</name>
<evidence type="ECO:0000256" key="1">
    <source>
        <dbReference type="ARBA" id="ARBA00010986"/>
    </source>
</evidence>
<accession>A0ABP8D996</accession>
<gene>
    <name evidence="5" type="ORF">GCM10022255_038650</name>
</gene>
<comment type="caution">
    <text evidence="5">The sequence shown here is derived from an EMBL/GenBank/DDBJ whole genome shotgun (WGS) entry which is preliminary data.</text>
</comment>
<comment type="similarity">
    <text evidence="1">Belongs to the UxaA family.</text>
</comment>
<dbReference type="InterPro" id="IPR007392">
    <property type="entry name" value="GD_AH_second"/>
</dbReference>
<protein>
    <submittedName>
        <fullName evidence="5">Altronate dehydratase family protein</fullName>
    </submittedName>
</protein>
<dbReference type="PANTHER" id="PTHR30536">
    <property type="entry name" value="ALTRONATE/GALACTARATE DEHYDRATASE"/>
    <property type="match status" value="1"/>
</dbReference>
<evidence type="ECO:0000313" key="6">
    <source>
        <dbReference type="Proteomes" id="UP001500620"/>
    </source>
</evidence>
<dbReference type="EMBL" id="BAABAT010000009">
    <property type="protein sequence ID" value="GAA4250376.1"/>
    <property type="molecule type" value="Genomic_DNA"/>
</dbReference>
<dbReference type="InterPro" id="IPR044144">
    <property type="entry name" value="SAF_UxaA/GarD"/>
</dbReference>
<dbReference type="PANTHER" id="PTHR30536:SF5">
    <property type="entry name" value="ALTRONATE DEHYDRATASE"/>
    <property type="match status" value="1"/>
</dbReference>
<dbReference type="CDD" id="cd11613">
    <property type="entry name" value="SAF_AH_GD"/>
    <property type="match status" value="1"/>
</dbReference>
<dbReference type="InterPro" id="IPR052172">
    <property type="entry name" value="UxaA_altronate/galactarate_dh"/>
</dbReference>